<dbReference type="HOGENOM" id="CLU_2073269_0_0_1"/>
<dbReference type="VEuPathDB" id="FungiDB:FOMG_15420"/>
<organism evidence="1">
    <name type="scientific">Fusarium oxysporum f. sp. melonis 26406</name>
    <dbReference type="NCBI Taxonomy" id="1089452"/>
    <lineage>
        <taxon>Eukaryota</taxon>
        <taxon>Fungi</taxon>
        <taxon>Dikarya</taxon>
        <taxon>Ascomycota</taxon>
        <taxon>Pezizomycotina</taxon>
        <taxon>Sordariomycetes</taxon>
        <taxon>Hypocreomycetidae</taxon>
        <taxon>Hypocreales</taxon>
        <taxon>Nectriaceae</taxon>
        <taxon>Fusarium</taxon>
        <taxon>Fusarium oxysporum species complex</taxon>
    </lineage>
</organism>
<proteinExistence type="predicted"/>
<reference evidence="1" key="1">
    <citation type="submission" date="2012-04" db="EMBL/GenBank/DDBJ databases">
        <title>The Genome Sequence of Fusarium oxysporum melonis.</title>
        <authorList>
            <consortium name="The Broad Institute Genome Sequencing Platform"/>
            <person name="Ma L.-J."/>
            <person name="Gale L.R."/>
            <person name="Schwartz D.C."/>
            <person name="Zhou S."/>
            <person name="Corby-Kistler H."/>
            <person name="Young S.K."/>
            <person name="Zeng Q."/>
            <person name="Gargeya S."/>
            <person name="Fitzgerald M."/>
            <person name="Haas B."/>
            <person name="Abouelleil A."/>
            <person name="Alvarado L."/>
            <person name="Arachchi H.M."/>
            <person name="Berlin A."/>
            <person name="Brown A."/>
            <person name="Chapman S.B."/>
            <person name="Chen Z."/>
            <person name="Dunbar C."/>
            <person name="Freedman E."/>
            <person name="Gearin G."/>
            <person name="Goldberg J."/>
            <person name="Griggs A."/>
            <person name="Gujja S."/>
            <person name="Heiman D."/>
            <person name="Howarth C."/>
            <person name="Larson L."/>
            <person name="Lui A."/>
            <person name="MacDonald P.J.P."/>
            <person name="Montmayeur A."/>
            <person name="Murphy C."/>
            <person name="Neiman D."/>
            <person name="Pearson M."/>
            <person name="Priest M."/>
            <person name="Roberts A."/>
            <person name="Saif S."/>
            <person name="Shea T."/>
            <person name="Shenoy N."/>
            <person name="Sisk P."/>
            <person name="Stolte C."/>
            <person name="Sykes S."/>
            <person name="Wortman J."/>
            <person name="Nusbaum C."/>
            <person name="Birren B."/>
        </authorList>
    </citation>
    <scope>NUCLEOTIDE SEQUENCE</scope>
    <source>
        <strain evidence="1">26406</strain>
    </source>
</reference>
<sequence length="118" mass="13965">MACESWTDTHVVIPYWQRLYRRSERGGWLVSMRRQIALTHRYGTIVADPTAMFHHLKFISAVSLYGATWVVFCAGRLDQWNEAEVRGGLRGRRPSLLEDANWRLYVCIWERLNRKQLI</sequence>
<accession>W9ZIQ2</accession>
<dbReference type="Proteomes" id="UP000030703">
    <property type="component" value="Unassembled WGS sequence"/>
</dbReference>
<evidence type="ECO:0000313" key="1">
    <source>
        <dbReference type="EMBL" id="EXK28442.1"/>
    </source>
</evidence>
<protein>
    <submittedName>
        <fullName evidence="1">Uncharacterized protein</fullName>
    </submittedName>
</protein>
<reference evidence="1" key="2">
    <citation type="submission" date="2012-05" db="EMBL/GenBank/DDBJ databases">
        <title>Annotation of the Genome Sequence of Fusarium oxysporum f. sp. melonis 26406.</title>
        <authorList>
            <consortium name="The Broad Institute Genomics Platform"/>
            <person name="Ma L.-J."/>
            <person name="Corby-Kistler H."/>
            <person name="Broz K."/>
            <person name="Gale L.R."/>
            <person name="Jonkers W."/>
            <person name="O'Donnell K."/>
            <person name="Ploetz R."/>
            <person name="Steinberg C."/>
            <person name="Schwartz D.C."/>
            <person name="VanEtten H."/>
            <person name="Zhou S."/>
            <person name="Young S.K."/>
            <person name="Zeng Q."/>
            <person name="Gargeya S."/>
            <person name="Fitzgerald M."/>
            <person name="Abouelleil A."/>
            <person name="Alvarado L."/>
            <person name="Chapman S.B."/>
            <person name="Gainer-Dewar J."/>
            <person name="Goldberg J."/>
            <person name="Griggs A."/>
            <person name="Gujja S."/>
            <person name="Hansen M."/>
            <person name="Howarth C."/>
            <person name="Imamovic A."/>
            <person name="Ireland A."/>
            <person name="Larimer J."/>
            <person name="McCowan C."/>
            <person name="Murphy C."/>
            <person name="Pearson M."/>
            <person name="Poon T.W."/>
            <person name="Priest M."/>
            <person name="Roberts A."/>
            <person name="Saif S."/>
            <person name="Shea T."/>
            <person name="Sykes S."/>
            <person name="Wortman J."/>
            <person name="Nusbaum C."/>
            <person name="Birren B."/>
        </authorList>
    </citation>
    <scope>NUCLEOTIDE SEQUENCE</scope>
    <source>
        <strain evidence="1">26406</strain>
    </source>
</reference>
<dbReference type="AlphaFoldDB" id="W9ZIQ2"/>
<dbReference type="EMBL" id="JH659345">
    <property type="protein sequence ID" value="EXK28442.1"/>
    <property type="molecule type" value="Genomic_DNA"/>
</dbReference>
<name>W9ZIQ2_FUSOX</name>
<gene>
    <name evidence="1" type="ORF">FOMG_15420</name>
</gene>